<protein>
    <submittedName>
        <fullName evidence="2">MerT mercuric transport protein</fullName>
    </submittedName>
</protein>
<keyword evidence="1" id="KW-1133">Transmembrane helix</keyword>
<keyword evidence="1" id="KW-0472">Membrane</keyword>
<dbReference type="Proteomes" id="UP000031518">
    <property type="component" value="Unassembled WGS sequence"/>
</dbReference>
<accession>A0A0B6X2H6</accession>
<sequence>MKTPDREKIFAFGSVVAAVAASLCCLAPLLFALFGLGAFSAAVTFEAARPYFLTLAALLLAGGFLYSFRSRKTASEKADGCCATGPKGSTHLGLWLAILAMIAAALAPYYAGALFHRLKIGERRNSLLQASAGGPSAAAQDSCYATTRQAELEEQTVTSSDACCATTRKGEASVTQSSTAISYSKDLTDLKEEFNRDKGKIRLVALLSPTCPGCAGRGASELRDKVLAKIKSEDLRIYVVWEPCLPTDDEMKVPAAAARLNDARVRHYWDARGELRGVYQRLMKMSEPAWDVYYVYDRDVEWRAEPPTPNHYMHQLCTLPPELLLDGDRLAAKVNAMLQEGAR</sequence>
<dbReference type="EMBL" id="CBXV010000008">
    <property type="protein sequence ID" value="CDM66545.1"/>
    <property type="molecule type" value="Genomic_DNA"/>
</dbReference>
<dbReference type="OrthoDB" id="9973975at2"/>
<gene>
    <name evidence="2" type="ORF">PYK22_02576</name>
</gene>
<dbReference type="RefSeq" id="WP_041977866.1">
    <property type="nucleotide sequence ID" value="NZ_CBXV010000008.1"/>
</dbReference>
<evidence type="ECO:0000313" key="2">
    <source>
        <dbReference type="EMBL" id="CDM66545.1"/>
    </source>
</evidence>
<evidence type="ECO:0000256" key="1">
    <source>
        <dbReference type="SAM" id="Phobius"/>
    </source>
</evidence>
<keyword evidence="1" id="KW-0812">Transmembrane</keyword>
<feature type="transmembrane region" description="Helical" evidence="1">
    <location>
        <begin position="94"/>
        <end position="115"/>
    </location>
</feature>
<reference evidence="2 3" key="2">
    <citation type="submission" date="2015-01" db="EMBL/GenBank/DDBJ databases">
        <title>Complete genome sequence of Pyrinomonas methylaliphatogenes type strain K22T.</title>
        <authorList>
            <person name="Lee K.C.Y."/>
            <person name="Power J.F."/>
            <person name="Dunfield P.F."/>
            <person name="Morgan X.C."/>
            <person name="Huttenhower C."/>
            <person name="Stott M.B."/>
        </authorList>
    </citation>
    <scope>NUCLEOTIDE SEQUENCE [LARGE SCALE GENOMIC DNA]</scope>
    <source>
        <strain evidence="2 3">K22</strain>
    </source>
</reference>
<feature type="transmembrane region" description="Helical" evidence="1">
    <location>
        <begin position="51"/>
        <end position="68"/>
    </location>
</feature>
<evidence type="ECO:0000313" key="3">
    <source>
        <dbReference type="Proteomes" id="UP000031518"/>
    </source>
</evidence>
<dbReference type="STRING" id="454194.PYK22_02576"/>
<proteinExistence type="predicted"/>
<keyword evidence="3" id="KW-1185">Reference proteome</keyword>
<dbReference type="AlphaFoldDB" id="A0A0B6X2H6"/>
<feature type="transmembrane region" description="Helical" evidence="1">
    <location>
        <begin position="12"/>
        <end position="39"/>
    </location>
</feature>
<reference evidence="2 3" key="1">
    <citation type="submission" date="2013-12" db="EMBL/GenBank/DDBJ databases">
        <authorList>
            <person name="Stott M."/>
        </authorList>
    </citation>
    <scope>NUCLEOTIDE SEQUENCE [LARGE SCALE GENOMIC DNA]</scope>
    <source>
        <strain evidence="2 3">K22</strain>
    </source>
</reference>
<organism evidence="2 3">
    <name type="scientific">Pyrinomonas methylaliphatogenes</name>
    <dbReference type="NCBI Taxonomy" id="454194"/>
    <lineage>
        <taxon>Bacteria</taxon>
        <taxon>Pseudomonadati</taxon>
        <taxon>Acidobacteriota</taxon>
        <taxon>Blastocatellia</taxon>
        <taxon>Blastocatellales</taxon>
        <taxon>Pyrinomonadaceae</taxon>
        <taxon>Pyrinomonas</taxon>
    </lineage>
</organism>
<name>A0A0B6X2H6_9BACT</name>